<evidence type="ECO:0000313" key="6">
    <source>
        <dbReference type="EMBL" id="CAL4774463.1"/>
    </source>
</evidence>
<keyword evidence="7" id="KW-1185">Reference proteome</keyword>
<keyword evidence="1" id="KW-0560">Oxidoreductase</keyword>
<dbReference type="InterPro" id="IPR003819">
    <property type="entry name" value="TauD/TfdA-like"/>
</dbReference>
<evidence type="ECO:0000313" key="5">
    <source>
        <dbReference type="EMBL" id="CAL1140526.1"/>
    </source>
</evidence>
<feature type="region of interest" description="Disordered" evidence="2">
    <location>
        <begin position="340"/>
        <end position="359"/>
    </location>
</feature>
<dbReference type="EMBL" id="CAMXCT020001136">
    <property type="protein sequence ID" value="CAL1140526.1"/>
    <property type="molecule type" value="Genomic_DNA"/>
</dbReference>
<dbReference type="AlphaFoldDB" id="A0A9P1C8Z6"/>
<dbReference type="EMBL" id="CAMXCT030001136">
    <property type="protein sequence ID" value="CAL4774463.1"/>
    <property type="molecule type" value="Genomic_DNA"/>
</dbReference>
<dbReference type="Proteomes" id="UP001152797">
    <property type="component" value="Unassembled WGS sequence"/>
</dbReference>
<accession>A0A9P1C8Z6</accession>
<evidence type="ECO:0000313" key="4">
    <source>
        <dbReference type="EMBL" id="CAI3987151.1"/>
    </source>
</evidence>
<evidence type="ECO:0000313" key="7">
    <source>
        <dbReference type="Proteomes" id="UP001152797"/>
    </source>
</evidence>
<dbReference type="PANTHER" id="PTHR10696">
    <property type="entry name" value="GAMMA-BUTYROBETAINE HYDROXYLASE-RELATED"/>
    <property type="match status" value="1"/>
</dbReference>
<dbReference type="OrthoDB" id="408743at2759"/>
<comment type="caution">
    <text evidence="4">The sequence shown here is derived from an EMBL/GenBank/DDBJ whole genome shotgun (WGS) entry which is preliminary data.</text>
</comment>
<proteinExistence type="predicted"/>
<dbReference type="InterPro" id="IPR042098">
    <property type="entry name" value="TauD-like_sf"/>
</dbReference>
<dbReference type="GO" id="GO:0016491">
    <property type="term" value="F:oxidoreductase activity"/>
    <property type="evidence" value="ECO:0007669"/>
    <property type="project" value="UniProtKB-KW"/>
</dbReference>
<reference evidence="4" key="1">
    <citation type="submission" date="2022-10" db="EMBL/GenBank/DDBJ databases">
        <authorList>
            <person name="Chen Y."/>
            <person name="Dougan E. K."/>
            <person name="Chan C."/>
            <person name="Rhodes N."/>
            <person name="Thang M."/>
        </authorList>
    </citation>
    <scope>NUCLEOTIDE SEQUENCE</scope>
</reference>
<dbReference type="SUPFAM" id="SSF51197">
    <property type="entry name" value="Clavaminate synthase-like"/>
    <property type="match status" value="1"/>
</dbReference>
<dbReference type="Gene3D" id="3.60.130.10">
    <property type="entry name" value="Clavaminate synthase-like"/>
    <property type="match status" value="1"/>
</dbReference>
<reference evidence="5" key="2">
    <citation type="submission" date="2024-04" db="EMBL/GenBank/DDBJ databases">
        <authorList>
            <person name="Chen Y."/>
            <person name="Shah S."/>
            <person name="Dougan E. K."/>
            <person name="Thang M."/>
            <person name="Chan C."/>
        </authorList>
    </citation>
    <scope>NUCLEOTIDE SEQUENCE [LARGE SCALE GENOMIC DNA]</scope>
</reference>
<evidence type="ECO:0000259" key="3">
    <source>
        <dbReference type="Pfam" id="PF02668"/>
    </source>
</evidence>
<dbReference type="Pfam" id="PF02668">
    <property type="entry name" value="TauD"/>
    <property type="match status" value="1"/>
</dbReference>
<dbReference type="PANTHER" id="PTHR10696:SF21">
    <property type="entry name" value="TAUD_TFDA-LIKE DOMAIN-CONTAINING PROTEIN"/>
    <property type="match status" value="1"/>
</dbReference>
<sequence length="1047" mass="118842">MAILEDKLHSVQRAKVLKAWQRVSRSARAAHQVLELKQLRLVQILVKRWASTWRAARYQRLRLSAKCWRGFHDEVRRQCAAALVRSRRQDLDARAGLLRWDTAVSLRKREAELRQIVQVRALRVTVQRWYRLKSSKALQVTRILRSYLQGWFAITGHLLGERRQREIENFGTGPGAGPTEWQSRQRRRWQGRCWTPWVQVVQRKRQRRRHINEAKEDLKKLVTLQALHLWHRQSTDSARRKEHLGHASMALMAMVSACRWARAHDCLVYWFTRTQARRIMCKETDLSGETLPLLQPLPSMFAAPVAEMPDSSPWNLRPSHVAPWPTAPWSYPSSRSARSVRSARSARSGDRSGDRCSGPSEILLMSDEEVVDPAMSVSTTLAPVELLCSKMKRWLRLAFLLWQQAELSSAATSLPILQWSWSLWRQSRLRAQVHPLRWWSLALQMHKLRELELRLDFRRLRRTLKAWYDAVAESLKEAVEAAQEELSTCRALFQDVPGMGHPVIQSSREEPSEIGILEPVLESESSVKCLVSSAKLLDIRRTSKDLVEDVEAPIREIRQSYAESLWPPLAMDGKKVVAAAVVPRVGKDEATSACAAYASRSFVASGPAITANQVHKSSFAGAQPATSARAARGHVGAALALPAAGLVAAGRWQRKGRRHARVVRCADGLADCPYVLYGNFGSDQGEPVAIDGRGDDLRQVKACPLEIRMPPELKGDLEGQRQFFSSRLPDIYKDLKEYGAIVFRGFEISKDKGTFGQVGQALQLEPCEDPLHSVAARDAVDKKAGVYEAVNKPSRSKFYIGMHNEMVGDRAPGAALFVCFKAAEEGGEFLVADGRKMFKELDKEWLTKVYNRDVVYSTAEFPMGFIEGLPDFVQPAVEPMVYGAMTQALKMKVDFKTELRWEKSDYDGSKILQVRAMPQYPVLRHHATGEPCWWGSMHSHAEHLRSEREKVYGEAQETTGAFEAQKWRSRINKTDVFYGDDGEKIETEWLEHLDKVTLDCAEKVKMEEGDMVLLDNYLVMHGRCPFEGTRLHAVSWFKSPDYSKAAA</sequence>
<organism evidence="4">
    <name type="scientific">Cladocopium goreaui</name>
    <dbReference type="NCBI Taxonomy" id="2562237"/>
    <lineage>
        <taxon>Eukaryota</taxon>
        <taxon>Sar</taxon>
        <taxon>Alveolata</taxon>
        <taxon>Dinophyceae</taxon>
        <taxon>Suessiales</taxon>
        <taxon>Symbiodiniaceae</taxon>
        <taxon>Cladocopium</taxon>
    </lineage>
</organism>
<evidence type="ECO:0000256" key="1">
    <source>
        <dbReference type="ARBA" id="ARBA00023002"/>
    </source>
</evidence>
<dbReference type="EMBL" id="CAMXCT010001136">
    <property type="protein sequence ID" value="CAI3987151.1"/>
    <property type="molecule type" value="Genomic_DNA"/>
</dbReference>
<protein>
    <submittedName>
        <fullName evidence="6">Dapdiamide synthesis protein DdaC</fullName>
    </submittedName>
</protein>
<name>A0A9P1C8Z6_9DINO</name>
<gene>
    <name evidence="4" type="ORF">C1SCF055_LOCUS14447</name>
</gene>
<feature type="domain" description="TauD/TfdA-like" evidence="3">
    <location>
        <begin position="728"/>
        <end position="1032"/>
    </location>
</feature>
<evidence type="ECO:0000256" key="2">
    <source>
        <dbReference type="SAM" id="MobiDB-lite"/>
    </source>
</evidence>
<dbReference type="InterPro" id="IPR050411">
    <property type="entry name" value="AlphaKG_dependent_hydroxylases"/>
</dbReference>